<keyword evidence="5" id="KW-0175">Coiled coil</keyword>
<dbReference type="PROSITE" id="PS51257">
    <property type="entry name" value="PROKAR_LIPOPROTEIN"/>
    <property type="match status" value="1"/>
</dbReference>
<comment type="similarity">
    <text evidence="2">Belongs to the bacterial solute-binding protein 8 family.</text>
</comment>
<feature type="signal peptide" evidence="6">
    <location>
        <begin position="1"/>
        <end position="25"/>
    </location>
</feature>
<dbReference type="RefSeq" id="WP_161832886.1">
    <property type="nucleotide sequence ID" value="NZ_AP028127.1"/>
</dbReference>
<sequence length="321" mass="35145">MKIRLKKLFMNVIAGIGVVSLVACSQPVDQEAKDPKETEKQTVEVTHEYGKTVVEKNPKNIVVFDFGILDALDYMGVEVKGLPKSGAIPSHLSKFESDEYVNVGGLKEPDLEKIYEMNPGLIIISGRQADYYEELSKIAPTLYMGLDSEDYLASFEKNMKVLADIFDKTDIVEKGLAEVNEKIEDLNKKVSEQGLNALVVLTNEGAVSAYGANSRFGMIHQNFGFKEADENLGESSTHGSKVSFEYISNINPNYLFVIDRGAVVGGDSNAQGTLDNELINSTSAAQNNNIVYLDAAIWYTATGGFNSTIKMVDEVLGAIEK</sequence>
<name>A0ABN6ZDG4_9FIRM</name>
<keyword evidence="9" id="KW-1185">Reference proteome</keyword>
<organism evidence="8 9">
    <name type="scientific">Turicibacter faecis</name>
    <dbReference type="NCBI Taxonomy" id="2963365"/>
    <lineage>
        <taxon>Bacteria</taxon>
        <taxon>Bacillati</taxon>
        <taxon>Bacillota</taxon>
        <taxon>Erysipelotrichia</taxon>
        <taxon>Erysipelotrichales</taxon>
        <taxon>Turicibacteraceae</taxon>
        <taxon>Turicibacter</taxon>
    </lineage>
</organism>
<keyword evidence="3" id="KW-0813">Transport</keyword>
<accession>A0ABN6ZDG4</accession>
<gene>
    <name evidence="8" type="ORF">T23_19780</name>
</gene>
<evidence type="ECO:0000256" key="1">
    <source>
        <dbReference type="ARBA" id="ARBA00004196"/>
    </source>
</evidence>
<evidence type="ECO:0000256" key="3">
    <source>
        <dbReference type="ARBA" id="ARBA00022448"/>
    </source>
</evidence>
<evidence type="ECO:0000256" key="5">
    <source>
        <dbReference type="SAM" id="Coils"/>
    </source>
</evidence>
<dbReference type="Gene3D" id="3.40.50.1980">
    <property type="entry name" value="Nitrogenase molybdenum iron protein domain"/>
    <property type="match status" value="2"/>
</dbReference>
<proteinExistence type="inferred from homology"/>
<evidence type="ECO:0000313" key="8">
    <source>
        <dbReference type="EMBL" id="BEH91876.1"/>
    </source>
</evidence>
<dbReference type="CDD" id="cd01140">
    <property type="entry name" value="FatB"/>
    <property type="match status" value="1"/>
</dbReference>
<evidence type="ECO:0000256" key="6">
    <source>
        <dbReference type="SAM" id="SignalP"/>
    </source>
</evidence>
<evidence type="ECO:0000256" key="2">
    <source>
        <dbReference type="ARBA" id="ARBA00008814"/>
    </source>
</evidence>
<comment type="subcellular location">
    <subcellularLocation>
        <location evidence="1">Cell envelope</location>
    </subcellularLocation>
</comment>
<dbReference type="SUPFAM" id="SSF53807">
    <property type="entry name" value="Helical backbone' metal receptor"/>
    <property type="match status" value="1"/>
</dbReference>
<evidence type="ECO:0000259" key="7">
    <source>
        <dbReference type="PROSITE" id="PS50983"/>
    </source>
</evidence>
<evidence type="ECO:0000256" key="4">
    <source>
        <dbReference type="ARBA" id="ARBA00022729"/>
    </source>
</evidence>
<feature type="coiled-coil region" evidence="5">
    <location>
        <begin position="169"/>
        <end position="196"/>
    </location>
</feature>
<dbReference type="EMBL" id="AP028127">
    <property type="protein sequence ID" value="BEH91876.1"/>
    <property type="molecule type" value="Genomic_DNA"/>
</dbReference>
<dbReference type="InterPro" id="IPR002491">
    <property type="entry name" value="ABC_transptr_periplasmic_BD"/>
</dbReference>
<dbReference type="PROSITE" id="PS50983">
    <property type="entry name" value="FE_B12_PBP"/>
    <property type="match status" value="1"/>
</dbReference>
<protein>
    <submittedName>
        <fullName evidence="8">Iron ABC transporter substrate-binding protein</fullName>
    </submittedName>
</protein>
<dbReference type="Proteomes" id="UP001432099">
    <property type="component" value="Chromosome"/>
</dbReference>
<keyword evidence="4 6" id="KW-0732">Signal</keyword>
<dbReference type="PANTHER" id="PTHR30532">
    <property type="entry name" value="IRON III DICITRATE-BINDING PERIPLASMIC PROTEIN"/>
    <property type="match status" value="1"/>
</dbReference>
<dbReference type="Pfam" id="PF01497">
    <property type="entry name" value="Peripla_BP_2"/>
    <property type="match status" value="1"/>
</dbReference>
<feature type="chain" id="PRO_5047520339" evidence="6">
    <location>
        <begin position="26"/>
        <end position="321"/>
    </location>
</feature>
<dbReference type="InterPro" id="IPR033870">
    <property type="entry name" value="FatB"/>
</dbReference>
<dbReference type="InterPro" id="IPR051313">
    <property type="entry name" value="Bact_iron-sidero_bind"/>
</dbReference>
<dbReference type="PANTHER" id="PTHR30532:SF28">
    <property type="entry name" value="PETROBACTIN-BINDING PROTEIN YCLQ"/>
    <property type="match status" value="1"/>
</dbReference>
<feature type="domain" description="Fe/B12 periplasmic-binding" evidence="7">
    <location>
        <begin position="60"/>
        <end position="321"/>
    </location>
</feature>
<reference evidence="8" key="1">
    <citation type="journal article" date="2024" name="Int. J. Syst. Evol. Microbiol.">
        <title>Turicibacter faecis sp. nov., isolated from faeces of heart failure mouse model.</title>
        <authorList>
            <person name="Imamura Y."/>
            <person name="Motooka D."/>
            <person name="Nakajima Y."/>
            <person name="Ito S."/>
            <person name="Kitakaze M."/>
            <person name="Iida T."/>
            <person name="Nakamura S."/>
        </authorList>
    </citation>
    <scope>NUCLEOTIDE SEQUENCE</scope>
    <source>
        <strain evidence="8">TC023</strain>
    </source>
</reference>
<evidence type="ECO:0000313" key="9">
    <source>
        <dbReference type="Proteomes" id="UP001432099"/>
    </source>
</evidence>